<evidence type="ECO:0000256" key="1">
    <source>
        <dbReference type="SAM" id="MobiDB-lite"/>
    </source>
</evidence>
<dbReference type="Proteomes" id="UP001148018">
    <property type="component" value="Unassembled WGS sequence"/>
</dbReference>
<dbReference type="AlphaFoldDB" id="A0A9Q0E046"/>
<gene>
    <name evidence="2" type="ORF">NHX12_001616</name>
</gene>
<protein>
    <submittedName>
        <fullName evidence="2">Uncharacterized protein</fullName>
    </submittedName>
</protein>
<feature type="region of interest" description="Disordered" evidence="1">
    <location>
        <begin position="1"/>
        <end position="50"/>
    </location>
</feature>
<proteinExistence type="predicted"/>
<dbReference type="EMBL" id="JANIIK010000109">
    <property type="protein sequence ID" value="KAJ3598102.1"/>
    <property type="molecule type" value="Genomic_DNA"/>
</dbReference>
<evidence type="ECO:0000313" key="3">
    <source>
        <dbReference type="Proteomes" id="UP001148018"/>
    </source>
</evidence>
<name>A0A9Q0E046_9TELE</name>
<organism evidence="2 3">
    <name type="scientific">Muraenolepis orangiensis</name>
    <name type="common">Patagonian moray cod</name>
    <dbReference type="NCBI Taxonomy" id="630683"/>
    <lineage>
        <taxon>Eukaryota</taxon>
        <taxon>Metazoa</taxon>
        <taxon>Chordata</taxon>
        <taxon>Craniata</taxon>
        <taxon>Vertebrata</taxon>
        <taxon>Euteleostomi</taxon>
        <taxon>Actinopterygii</taxon>
        <taxon>Neopterygii</taxon>
        <taxon>Teleostei</taxon>
        <taxon>Neoteleostei</taxon>
        <taxon>Acanthomorphata</taxon>
        <taxon>Zeiogadaria</taxon>
        <taxon>Gadariae</taxon>
        <taxon>Gadiformes</taxon>
        <taxon>Muraenolepidoidei</taxon>
        <taxon>Muraenolepididae</taxon>
        <taxon>Muraenolepis</taxon>
    </lineage>
</organism>
<feature type="compositionally biased region" description="Polar residues" evidence="1">
    <location>
        <begin position="102"/>
        <end position="119"/>
    </location>
</feature>
<reference evidence="2" key="1">
    <citation type="submission" date="2022-07" db="EMBL/GenBank/DDBJ databases">
        <title>Chromosome-level genome of Muraenolepis orangiensis.</title>
        <authorList>
            <person name="Kim J."/>
        </authorList>
    </citation>
    <scope>NUCLEOTIDE SEQUENCE</scope>
    <source>
        <strain evidence="2">KU_S4_2022</strain>
        <tissue evidence="2">Muscle</tissue>
    </source>
</reference>
<feature type="region of interest" description="Disordered" evidence="1">
    <location>
        <begin position="100"/>
        <end position="119"/>
    </location>
</feature>
<sequence>MGIPSGRNKKARWVDQEGQQGTGSKKGRERSTRPCSRSPVSGHRLCDASSLPPARPIFEAFTLLTTLVISQSLTRCETCGVHEVVHRVVCRDDEGARHLGCRSTSGHRSSESQYYTAER</sequence>
<accession>A0A9Q0E046</accession>
<evidence type="ECO:0000313" key="2">
    <source>
        <dbReference type="EMBL" id="KAJ3598102.1"/>
    </source>
</evidence>
<keyword evidence="3" id="KW-1185">Reference proteome</keyword>
<comment type="caution">
    <text evidence="2">The sequence shown here is derived from an EMBL/GenBank/DDBJ whole genome shotgun (WGS) entry which is preliminary data.</text>
</comment>